<proteinExistence type="inferred from homology"/>
<dbReference type="InterPro" id="IPR041027">
    <property type="entry name" value="FtsK_alpha"/>
</dbReference>
<evidence type="ECO:0000313" key="9">
    <source>
        <dbReference type="EMBL" id="HIR39251.1"/>
    </source>
</evidence>
<dbReference type="CDD" id="cd00637">
    <property type="entry name" value="7tm_classA_rhodopsin-like"/>
    <property type="match status" value="1"/>
</dbReference>
<feature type="compositionally biased region" description="Low complexity" evidence="6">
    <location>
        <begin position="661"/>
        <end position="673"/>
    </location>
</feature>
<keyword evidence="7" id="KW-0812">Transmembrane</keyword>
<dbReference type="InterPro" id="IPR018541">
    <property type="entry name" value="Ftsk_gamma"/>
</dbReference>
<dbReference type="SMART" id="SM00843">
    <property type="entry name" value="Ftsk_gamma"/>
    <property type="match status" value="1"/>
</dbReference>
<reference evidence="9" key="1">
    <citation type="submission" date="2020-10" db="EMBL/GenBank/DDBJ databases">
        <authorList>
            <person name="Gilroy R."/>
        </authorList>
    </citation>
    <scope>NUCLEOTIDE SEQUENCE</scope>
    <source>
        <strain evidence="9">ChiW25-3613</strain>
    </source>
</reference>
<dbReference type="PROSITE" id="PS50901">
    <property type="entry name" value="FTSK"/>
    <property type="match status" value="1"/>
</dbReference>
<feature type="compositionally biased region" description="Polar residues" evidence="6">
    <location>
        <begin position="622"/>
        <end position="632"/>
    </location>
</feature>
<dbReference type="Gene3D" id="3.40.50.300">
    <property type="entry name" value="P-loop containing nucleotide triphosphate hydrolases"/>
    <property type="match status" value="1"/>
</dbReference>
<evidence type="ECO:0000256" key="6">
    <source>
        <dbReference type="SAM" id="MobiDB-lite"/>
    </source>
</evidence>
<dbReference type="SUPFAM" id="SSF52540">
    <property type="entry name" value="P-loop containing nucleoside triphosphate hydrolases"/>
    <property type="match status" value="1"/>
</dbReference>
<feature type="binding site" evidence="5">
    <location>
        <begin position="916"/>
        <end position="923"/>
    </location>
    <ligand>
        <name>ATP</name>
        <dbReference type="ChEBI" id="CHEBI:30616"/>
    </ligand>
</feature>
<feature type="compositionally biased region" description="Low complexity" evidence="6">
    <location>
        <begin position="391"/>
        <end position="401"/>
    </location>
</feature>
<dbReference type="InterPro" id="IPR003593">
    <property type="entry name" value="AAA+_ATPase"/>
</dbReference>
<feature type="compositionally biased region" description="Polar residues" evidence="6">
    <location>
        <begin position="741"/>
        <end position="752"/>
    </location>
</feature>
<comment type="caution">
    <text evidence="9">The sequence shown here is derived from an EMBL/GenBank/DDBJ whole genome shotgun (WGS) entry which is preliminary data.</text>
</comment>
<dbReference type="InterPro" id="IPR036388">
    <property type="entry name" value="WH-like_DNA-bd_sf"/>
</dbReference>
<dbReference type="InterPro" id="IPR027417">
    <property type="entry name" value="P-loop_NTPase"/>
</dbReference>
<gene>
    <name evidence="9" type="ORF">IAB90_02610</name>
</gene>
<evidence type="ECO:0000256" key="4">
    <source>
        <dbReference type="ARBA" id="ARBA00023125"/>
    </source>
</evidence>
<organism evidence="9 10">
    <name type="scientific">Candidatus Coproplasma stercoripullorum</name>
    <dbReference type="NCBI Taxonomy" id="2840751"/>
    <lineage>
        <taxon>Bacteria</taxon>
        <taxon>Bacillati</taxon>
        <taxon>Bacillota</taxon>
        <taxon>Clostridia</taxon>
        <taxon>Eubacteriales</taxon>
        <taxon>Candidatus Coproplasma</taxon>
    </lineage>
</organism>
<comment type="similarity">
    <text evidence="1">Belongs to the FtsK/SpoIIIE/SftA family.</text>
</comment>
<dbReference type="Gene3D" id="3.30.980.40">
    <property type="match status" value="1"/>
</dbReference>
<dbReference type="Proteomes" id="UP000824179">
    <property type="component" value="Unassembled WGS sequence"/>
</dbReference>
<feature type="compositionally biased region" description="Polar residues" evidence="6">
    <location>
        <begin position="407"/>
        <end position="423"/>
    </location>
</feature>
<feature type="compositionally biased region" description="Basic and acidic residues" evidence="6">
    <location>
        <begin position="511"/>
        <end position="540"/>
    </location>
</feature>
<feature type="transmembrane region" description="Helical" evidence="7">
    <location>
        <begin position="120"/>
        <end position="150"/>
    </location>
</feature>
<feature type="region of interest" description="Disordered" evidence="6">
    <location>
        <begin position="486"/>
        <end position="759"/>
    </location>
</feature>
<evidence type="ECO:0000259" key="8">
    <source>
        <dbReference type="PROSITE" id="PS50901"/>
    </source>
</evidence>
<dbReference type="Pfam" id="PF01580">
    <property type="entry name" value="FtsK_SpoIIIE"/>
    <property type="match status" value="1"/>
</dbReference>
<evidence type="ECO:0000256" key="2">
    <source>
        <dbReference type="ARBA" id="ARBA00022741"/>
    </source>
</evidence>
<dbReference type="InterPro" id="IPR002543">
    <property type="entry name" value="FtsK_dom"/>
</dbReference>
<dbReference type="SMART" id="SM00382">
    <property type="entry name" value="AAA"/>
    <property type="match status" value="1"/>
</dbReference>
<evidence type="ECO:0000256" key="1">
    <source>
        <dbReference type="ARBA" id="ARBA00006474"/>
    </source>
</evidence>
<evidence type="ECO:0000256" key="5">
    <source>
        <dbReference type="PROSITE-ProRule" id="PRU00289"/>
    </source>
</evidence>
<dbReference type="PANTHER" id="PTHR22683:SF41">
    <property type="entry name" value="DNA TRANSLOCASE FTSK"/>
    <property type="match status" value="1"/>
</dbReference>
<dbReference type="GO" id="GO:0005524">
    <property type="term" value="F:ATP binding"/>
    <property type="evidence" value="ECO:0007669"/>
    <property type="project" value="UniProtKB-UniRule"/>
</dbReference>
<feature type="domain" description="FtsK" evidence="8">
    <location>
        <begin position="894"/>
        <end position="1102"/>
    </location>
</feature>
<keyword evidence="2 5" id="KW-0547">Nucleotide-binding</keyword>
<dbReference type="GO" id="GO:0003677">
    <property type="term" value="F:DNA binding"/>
    <property type="evidence" value="ECO:0007669"/>
    <property type="project" value="UniProtKB-KW"/>
</dbReference>
<dbReference type="InterPro" id="IPR050206">
    <property type="entry name" value="FtsK/SpoIIIE/SftA"/>
</dbReference>
<feature type="compositionally biased region" description="Acidic residues" evidence="6">
    <location>
        <begin position="488"/>
        <end position="505"/>
    </location>
</feature>
<dbReference type="GO" id="GO:0016020">
    <property type="term" value="C:membrane"/>
    <property type="evidence" value="ECO:0007669"/>
    <property type="project" value="UniProtKB-SubCell"/>
</dbReference>
<keyword evidence="7" id="KW-1133">Transmembrane helix</keyword>
<evidence type="ECO:0000256" key="3">
    <source>
        <dbReference type="ARBA" id="ARBA00022840"/>
    </source>
</evidence>
<keyword evidence="7" id="KW-0472">Membrane</keyword>
<name>A0A9D1AHH6_9FIRM</name>
<evidence type="ECO:0000313" key="10">
    <source>
        <dbReference type="Proteomes" id="UP000824179"/>
    </source>
</evidence>
<feature type="compositionally biased region" description="Basic and acidic residues" evidence="6">
    <location>
        <begin position="587"/>
        <end position="599"/>
    </location>
</feature>
<sequence length="1262" mass="137982">MALLLFCLIVMLAICSGSAIFAGFGQAICYFMYGTFGYGSFFVVFLLACLGVWLTFEKRIKIKVRPALFLSLTVYMLFLLFHSVSTRDFTVDGSYISACYDSAASAQFSSYTFGGVLSAILVYPVASLTTFIGAYIIFSLLTVLCAYFTIKSFRKHYSKGSGARTSAKSAVPMAKQPDEVKPSEVQPVSAEPVYQAAESHVSEQVQPYAGAAPQYDQTSAAAYDDGLAGQYVQPSYPQQYESRYDAPVEDAYQGYGQDFGASSQPYGDYQNGSAPVQTYSDPYAEYLRNQEAYNNAIHGISSSESDSKYSRDKLGNRIIFDRDEFAAESYRRNGIFDENSYFNQPVKTGNKGGYISGFTGNKPSAGTKIEPVYTSSGAAKPAPAATPAPSVPVSDVASAASARKDSQNISQSASAPSTIQAASNPAPTYTAAYQRSIENTSAPSVPGMIYGDAPVDKLVDEPSGIYSSYKNDTVAENFDSHSAVSDTFETDAPETEPDFHDDFDDGLPVSDRSDELPARDEKPDRIGPVSSDERRIDDVLFGHSRGADSTFPRRTAENSVPDDDEELIEPRGEFDGELSDDFGGLDLTRRSSRFSDDGITRSSAPSGEEPDRKIVGFGEPSGGSSLRQTPPAESSRGDDSSSGLFRSRGDSAPSDGGRAGGLSSLFSSSNSRLGESRIEPDSSRLSRPRQTGSELFGGDSAQPRDQGVLPSRDMGTQRSMPQQPQVSSNVPAPLPERQAPSAGSSAPLQQTAEEQKPPHVWKKYVRPPMDLLDEYPEYTAADSTEIEQSKRIILETLEGFRVGCEMSNVVVGPAITRFDVIIQDRTNIKNSLKYRESIAMALKKENVNVYLNYSKGALSIEVPNAKRSVVGLKAMMRSTAYTNAKPNSLTFALGKNVEGACICPDITKMPHLLVAGTTGSGKSICLSSLLISLLYKYGPEDLRFILVDPKQVEFISYDKLPHLMINEIIYDVDKAIKALNWAIKEMERRYSLFKDMTETGANAKGGVKVATKDINEYNSHLEEGQEKLPKIVIVLDEFGDLMLQAKKDIEGRIIKLVQKARAAGIHLILATQRPSVDCITGLIKSNLPTRIGFKVGSFDDSRTIFDVGGAEKLLGKGDMYFRSAERPELMRIQGCFVDTPEVQRVTDFIKQHNETYFDQSVSDFINKVEEPEQAASISESSDGGDESKIDDTYLKALKFCVTSNAASVSMIQRRFPIGYMKACKIIDWMENMNYVTKSEGSKARKVLLSLDEFINTYGDIDD</sequence>
<feature type="transmembrane region" description="Helical" evidence="7">
    <location>
        <begin position="37"/>
        <end position="56"/>
    </location>
</feature>
<protein>
    <recommendedName>
        <fullName evidence="8">FtsK domain-containing protein</fullName>
    </recommendedName>
</protein>
<dbReference type="Pfam" id="PF17854">
    <property type="entry name" value="FtsK_alpha"/>
    <property type="match status" value="1"/>
</dbReference>
<dbReference type="Pfam" id="PF09397">
    <property type="entry name" value="FtsK_gamma"/>
    <property type="match status" value="1"/>
</dbReference>
<dbReference type="Gene3D" id="1.10.10.10">
    <property type="entry name" value="Winged helix-like DNA-binding domain superfamily/Winged helix DNA-binding domain"/>
    <property type="match status" value="1"/>
</dbReference>
<feature type="region of interest" description="Disordered" evidence="6">
    <location>
        <begin position="168"/>
        <end position="187"/>
    </location>
</feature>
<keyword evidence="4" id="KW-0238">DNA-binding</keyword>
<reference evidence="9" key="2">
    <citation type="journal article" date="2021" name="PeerJ">
        <title>Extensive microbial diversity within the chicken gut microbiome revealed by metagenomics and culture.</title>
        <authorList>
            <person name="Gilroy R."/>
            <person name="Ravi A."/>
            <person name="Getino M."/>
            <person name="Pursley I."/>
            <person name="Horton D.L."/>
            <person name="Alikhan N.F."/>
            <person name="Baker D."/>
            <person name="Gharbi K."/>
            <person name="Hall N."/>
            <person name="Watson M."/>
            <person name="Adriaenssens E.M."/>
            <person name="Foster-Nyarko E."/>
            <person name="Jarju S."/>
            <person name="Secka A."/>
            <person name="Antonio M."/>
            <person name="Oren A."/>
            <person name="Chaudhuri R.R."/>
            <person name="La Ragione R."/>
            <person name="Hildebrand F."/>
            <person name="Pallen M.J."/>
        </authorList>
    </citation>
    <scope>NUCLEOTIDE SEQUENCE</scope>
    <source>
        <strain evidence="9">ChiW25-3613</strain>
    </source>
</reference>
<evidence type="ECO:0000256" key="7">
    <source>
        <dbReference type="SAM" id="Phobius"/>
    </source>
</evidence>
<feature type="region of interest" description="Disordered" evidence="6">
    <location>
        <begin position="377"/>
        <end position="423"/>
    </location>
</feature>
<dbReference type="InterPro" id="IPR036390">
    <property type="entry name" value="WH_DNA-bd_sf"/>
</dbReference>
<dbReference type="AlphaFoldDB" id="A0A9D1AHH6"/>
<dbReference type="EMBL" id="DVHB01000049">
    <property type="protein sequence ID" value="HIR39251.1"/>
    <property type="molecule type" value="Genomic_DNA"/>
</dbReference>
<dbReference type="SUPFAM" id="SSF46785">
    <property type="entry name" value="Winged helix' DNA-binding domain"/>
    <property type="match status" value="1"/>
</dbReference>
<feature type="compositionally biased region" description="Polar residues" evidence="6">
    <location>
        <begin position="714"/>
        <end position="730"/>
    </location>
</feature>
<keyword evidence="3 5" id="KW-0067">ATP-binding</keyword>
<feature type="transmembrane region" description="Helical" evidence="7">
    <location>
        <begin position="68"/>
        <end position="85"/>
    </location>
</feature>
<dbReference type="PANTHER" id="PTHR22683">
    <property type="entry name" value="SPORULATION PROTEIN RELATED"/>
    <property type="match status" value="1"/>
</dbReference>
<accession>A0A9D1AHH6</accession>
<feature type="compositionally biased region" description="Basic and acidic residues" evidence="6">
    <location>
        <begin position="674"/>
        <end position="684"/>
    </location>
</feature>